<dbReference type="Proteomes" id="UP000650467">
    <property type="component" value="Unassembled WGS sequence"/>
</dbReference>
<keyword evidence="3" id="KW-1185">Reference proteome</keyword>
<accession>A0A835SW29</accession>
<dbReference type="InterPro" id="IPR051044">
    <property type="entry name" value="MAG_DAG_Lipase"/>
</dbReference>
<evidence type="ECO:0000259" key="1">
    <source>
        <dbReference type="Pfam" id="PF12146"/>
    </source>
</evidence>
<gene>
    <name evidence="2" type="ORF">HXX76_009921</name>
</gene>
<name>A0A835SW29_CHLIN</name>
<reference evidence="2" key="1">
    <citation type="journal article" date="2020" name="bioRxiv">
        <title>Comparative genomics of Chlamydomonas.</title>
        <authorList>
            <person name="Craig R.J."/>
            <person name="Hasan A.R."/>
            <person name="Ness R.W."/>
            <person name="Keightley P.D."/>
        </authorList>
    </citation>
    <scope>NUCLEOTIDE SEQUENCE</scope>
    <source>
        <strain evidence="2">SAG 7.73</strain>
    </source>
</reference>
<dbReference type="EMBL" id="JAEHOC010000026">
    <property type="protein sequence ID" value="KAG2430953.1"/>
    <property type="molecule type" value="Genomic_DNA"/>
</dbReference>
<organism evidence="2 3">
    <name type="scientific">Chlamydomonas incerta</name>
    <dbReference type="NCBI Taxonomy" id="51695"/>
    <lineage>
        <taxon>Eukaryota</taxon>
        <taxon>Viridiplantae</taxon>
        <taxon>Chlorophyta</taxon>
        <taxon>core chlorophytes</taxon>
        <taxon>Chlorophyceae</taxon>
        <taxon>CS clade</taxon>
        <taxon>Chlamydomonadales</taxon>
        <taxon>Chlamydomonadaceae</taxon>
        <taxon>Chlamydomonas</taxon>
    </lineage>
</organism>
<dbReference type="Gene3D" id="3.40.50.1820">
    <property type="entry name" value="alpha/beta hydrolase"/>
    <property type="match status" value="1"/>
</dbReference>
<protein>
    <recommendedName>
        <fullName evidence="1">Serine aminopeptidase S33 domain-containing protein</fullName>
    </recommendedName>
</protein>
<dbReference type="InterPro" id="IPR022742">
    <property type="entry name" value="Hydrolase_4"/>
</dbReference>
<dbReference type="InterPro" id="IPR029058">
    <property type="entry name" value="AB_hydrolase_fold"/>
</dbReference>
<sequence length="337" mass="36019">MPSAEYATERARLAEAARAAEALRADHKETAGASCHTLVNSQGLKLFVRTWEPTTTGATRAAPAPAPAPATGLVVLVHGVTVHSGVFDGVAQHLAAQGLAVVCYDQQGHGRSDSWQGLRGCVRAFGDWMDDCELVVDWARQAYPAAAARTFLLGESLGGTVVASGLRRSGLRGKVRGVVLMAPALRLAPHNLPPKAVMPLLKLAARLFPRAETPDDSTTDPAKWRAAFGDDAYAAALYADPLVHTRPMRLHMLLLVGAFEQLWAHLEELDTPLMVAHAPGDGRTELAASRALVARSPAADKELLVVEGGRHVLFHDQPAISAKVLQRVTQWLTARCT</sequence>
<dbReference type="SUPFAM" id="SSF53474">
    <property type="entry name" value="alpha/beta-Hydrolases"/>
    <property type="match status" value="1"/>
</dbReference>
<feature type="domain" description="Serine aminopeptidase S33" evidence="1">
    <location>
        <begin position="70"/>
        <end position="317"/>
    </location>
</feature>
<dbReference type="AlphaFoldDB" id="A0A835SW29"/>
<dbReference type="Pfam" id="PF12146">
    <property type="entry name" value="Hydrolase_4"/>
    <property type="match status" value="1"/>
</dbReference>
<comment type="caution">
    <text evidence="2">The sequence shown here is derived from an EMBL/GenBank/DDBJ whole genome shotgun (WGS) entry which is preliminary data.</text>
</comment>
<evidence type="ECO:0000313" key="2">
    <source>
        <dbReference type="EMBL" id="KAG2430953.1"/>
    </source>
</evidence>
<dbReference type="PANTHER" id="PTHR11614">
    <property type="entry name" value="PHOSPHOLIPASE-RELATED"/>
    <property type="match status" value="1"/>
</dbReference>
<dbReference type="OrthoDB" id="536864at2759"/>
<evidence type="ECO:0000313" key="3">
    <source>
        <dbReference type="Proteomes" id="UP000650467"/>
    </source>
</evidence>
<proteinExistence type="predicted"/>